<reference evidence="3" key="1">
    <citation type="submission" date="2016-10" db="EMBL/GenBank/DDBJ databases">
        <authorList>
            <person name="Varghese N."/>
            <person name="Submissions S."/>
        </authorList>
    </citation>
    <scope>NUCLEOTIDE SEQUENCE [LARGE SCALE GENOMIC DNA]</scope>
    <source>
        <strain evidence="3">Z-7934</strain>
    </source>
</reference>
<dbReference type="AlphaFoldDB" id="A0A1I3FE07"/>
<accession>A0A1I3FE07</accession>
<keyword evidence="1" id="KW-0812">Transmembrane</keyword>
<sequence length="165" mass="17673">MNKKTGFMVHAALLAAIYVVITVAFAPISYGPVQIRISEMLTVLPFFTPAAIPGLFIGALIANAYGGLGIIDVVVGSSATLIAALMTFKMKRKMLAPLPPVLVNAVIIGAMLSYLFQLPLLPTMIYVGLGQVVACYGLGYPFMMAIEKYGSRLWISKKDILNSSN</sequence>
<name>A0A1I3FE07_9FIRM</name>
<dbReference type="STRING" id="69895.SAMN05192551_106120"/>
<evidence type="ECO:0000313" key="2">
    <source>
        <dbReference type="EMBL" id="SFI09434.1"/>
    </source>
</evidence>
<feature type="transmembrane region" description="Helical" evidence="1">
    <location>
        <begin position="68"/>
        <end position="88"/>
    </location>
</feature>
<dbReference type="RefSeq" id="WP_093372491.1">
    <property type="nucleotide sequence ID" value="NZ_FOQA01000006.1"/>
</dbReference>
<dbReference type="PANTHER" id="PTHR40044:SF1">
    <property type="entry name" value="INTEGRAL MEMBRANE PROTEIN"/>
    <property type="match status" value="1"/>
</dbReference>
<feature type="transmembrane region" description="Helical" evidence="1">
    <location>
        <begin position="6"/>
        <end position="28"/>
    </location>
</feature>
<dbReference type="PIRSF" id="PIRSF031501">
    <property type="entry name" value="QueT"/>
    <property type="match status" value="1"/>
</dbReference>
<feature type="transmembrane region" description="Helical" evidence="1">
    <location>
        <begin position="40"/>
        <end position="62"/>
    </location>
</feature>
<feature type="transmembrane region" description="Helical" evidence="1">
    <location>
        <begin position="123"/>
        <end position="143"/>
    </location>
</feature>
<feature type="transmembrane region" description="Helical" evidence="1">
    <location>
        <begin position="95"/>
        <end position="117"/>
    </location>
</feature>
<dbReference type="EMBL" id="FOQA01000006">
    <property type="protein sequence ID" value="SFI09434.1"/>
    <property type="molecule type" value="Genomic_DNA"/>
</dbReference>
<keyword evidence="3" id="KW-1185">Reference proteome</keyword>
<keyword evidence="1" id="KW-0472">Membrane</keyword>
<dbReference type="Proteomes" id="UP000199287">
    <property type="component" value="Unassembled WGS sequence"/>
</dbReference>
<dbReference type="Pfam" id="PF06177">
    <property type="entry name" value="QueT"/>
    <property type="match status" value="1"/>
</dbReference>
<evidence type="ECO:0000313" key="3">
    <source>
        <dbReference type="Proteomes" id="UP000199287"/>
    </source>
</evidence>
<gene>
    <name evidence="2" type="ORF">SAMN05192551_106120</name>
</gene>
<organism evidence="2 3">
    <name type="scientific">Tindallia magadiensis</name>
    <dbReference type="NCBI Taxonomy" id="69895"/>
    <lineage>
        <taxon>Bacteria</taxon>
        <taxon>Bacillati</taxon>
        <taxon>Bacillota</taxon>
        <taxon>Clostridia</taxon>
        <taxon>Peptostreptococcales</taxon>
        <taxon>Tindalliaceae</taxon>
        <taxon>Tindallia</taxon>
    </lineage>
</organism>
<evidence type="ECO:0000256" key="1">
    <source>
        <dbReference type="SAM" id="Phobius"/>
    </source>
</evidence>
<proteinExistence type="predicted"/>
<dbReference type="OrthoDB" id="9786793at2"/>
<protein>
    <submittedName>
        <fullName evidence="2">Uncharacterized membrane protein</fullName>
    </submittedName>
</protein>
<keyword evidence="1" id="KW-1133">Transmembrane helix</keyword>
<dbReference type="InterPro" id="IPR010387">
    <property type="entry name" value="QueT"/>
</dbReference>
<dbReference type="PANTHER" id="PTHR40044">
    <property type="entry name" value="INTEGRAL MEMBRANE PROTEIN-RELATED"/>
    <property type="match status" value="1"/>
</dbReference>